<name>A0A409XAM1_PSICY</name>
<comment type="caution">
    <text evidence="1">The sequence shown here is derived from an EMBL/GenBank/DDBJ whole genome shotgun (WGS) entry which is preliminary data.</text>
</comment>
<gene>
    <name evidence="1" type="ORF">CVT25_008859</name>
</gene>
<reference evidence="1 2" key="1">
    <citation type="journal article" date="2018" name="Evol. Lett.">
        <title>Horizontal gene cluster transfer increased hallucinogenic mushroom diversity.</title>
        <authorList>
            <person name="Reynolds H.T."/>
            <person name="Vijayakumar V."/>
            <person name="Gluck-Thaler E."/>
            <person name="Korotkin H.B."/>
            <person name="Matheny P.B."/>
            <person name="Slot J.C."/>
        </authorList>
    </citation>
    <scope>NUCLEOTIDE SEQUENCE [LARGE SCALE GENOMIC DNA]</scope>
    <source>
        <strain evidence="1 2">2631</strain>
    </source>
</reference>
<evidence type="ECO:0000313" key="1">
    <source>
        <dbReference type="EMBL" id="PPQ87816.1"/>
    </source>
</evidence>
<dbReference type="EMBL" id="NHYD01002207">
    <property type="protein sequence ID" value="PPQ87816.1"/>
    <property type="molecule type" value="Genomic_DNA"/>
</dbReference>
<accession>A0A409XAM1</accession>
<evidence type="ECO:0000313" key="2">
    <source>
        <dbReference type="Proteomes" id="UP000283269"/>
    </source>
</evidence>
<dbReference type="InParanoid" id="A0A409XAM1"/>
<organism evidence="1 2">
    <name type="scientific">Psilocybe cyanescens</name>
    <dbReference type="NCBI Taxonomy" id="93625"/>
    <lineage>
        <taxon>Eukaryota</taxon>
        <taxon>Fungi</taxon>
        <taxon>Dikarya</taxon>
        <taxon>Basidiomycota</taxon>
        <taxon>Agaricomycotina</taxon>
        <taxon>Agaricomycetes</taxon>
        <taxon>Agaricomycetidae</taxon>
        <taxon>Agaricales</taxon>
        <taxon>Agaricineae</taxon>
        <taxon>Strophariaceae</taxon>
        <taxon>Psilocybe</taxon>
    </lineage>
</organism>
<dbReference type="Proteomes" id="UP000283269">
    <property type="component" value="Unassembled WGS sequence"/>
</dbReference>
<dbReference type="AlphaFoldDB" id="A0A409XAM1"/>
<protein>
    <submittedName>
        <fullName evidence="1">Uncharacterized protein</fullName>
    </submittedName>
</protein>
<proteinExistence type="predicted"/>
<sequence>MPHFTRYAHGPRRSALECPDDLDITTIIHDMQDMHIYPTSLPFAFHFSRLFVIGEVTISLRMGARRGPALAGGLHDGDVIN</sequence>
<keyword evidence="2" id="KW-1185">Reference proteome</keyword>